<keyword evidence="1" id="KW-0812">Transmembrane</keyword>
<proteinExistence type="predicted"/>
<dbReference type="EMBL" id="JBHTCO010000002">
    <property type="protein sequence ID" value="MFC7391753.1"/>
    <property type="molecule type" value="Genomic_DNA"/>
</dbReference>
<accession>A0ABW2PQR8</accession>
<organism evidence="2 3">
    <name type="scientific">Scopulibacillus cellulosilyticus</name>
    <dbReference type="NCBI Taxonomy" id="2665665"/>
    <lineage>
        <taxon>Bacteria</taxon>
        <taxon>Bacillati</taxon>
        <taxon>Bacillota</taxon>
        <taxon>Bacilli</taxon>
        <taxon>Bacillales</taxon>
        <taxon>Sporolactobacillaceae</taxon>
        <taxon>Scopulibacillus</taxon>
    </lineage>
</organism>
<sequence length="156" mass="18501">MERFIMNTVKRLKKSNLQSWQKKRCFGKKNNNNRRAMIITILLVSLIGTYLDLIFVGKQMYTFPIRPFPDVFTINIAFTLIILPIFTAVFLQIAKRLRPLLKVIFILLIGLVASLVEQVAEKWGYFTHSASWDHSYSFFGYSIFLFLIYQFYRWLL</sequence>
<comment type="caution">
    <text evidence="2">The sequence shown here is derived from an EMBL/GenBank/DDBJ whole genome shotgun (WGS) entry which is preliminary data.</text>
</comment>
<name>A0ABW2PQR8_9BACL</name>
<feature type="transmembrane region" description="Helical" evidence="1">
    <location>
        <begin position="100"/>
        <end position="116"/>
    </location>
</feature>
<feature type="transmembrane region" description="Helical" evidence="1">
    <location>
        <begin position="71"/>
        <end position="93"/>
    </location>
</feature>
<dbReference type="NCBIfam" id="NF041644">
    <property type="entry name" value="CBO0543_fam"/>
    <property type="match status" value="1"/>
</dbReference>
<keyword evidence="3" id="KW-1185">Reference proteome</keyword>
<gene>
    <name evidence="2" type="ORF">ACFQRG_01935</name>
</gene>
<dbReference type="Proteomes" id="UP001596505">
    <property type="component" value="Unassembled WGS sequence"/>
</dbReference>
<evidence type="ECO:0000313" key="3">
    <source>
        <dbReference type="Proteomes" id="UP001596505"/>
    </source>
</evidence>
<evidence type="ECO:0000313" key="2">
    <source>
        <dbReference type="EMBL" id="MFC7391753.1"/>
    </source>
</evidence>
<protein>
    <submittedName>
        <fullName evidence="2">CBO0543 family protein</fullName>
    </submittedName>
</protein>
<reference evidence="3" key="1">
    <citation type="journal article" date="2019" name="Int. J. Syst. Evol. Microbiol.">
        <title>The Global Catalogue of Microorganisms (GCM) 10K type strain sequencing project: providing services to taxonomists for standard genome sequencing and annotation.</title>
        <authorList>
            <consortium name="The Broad Institute Genomics Platform"/>
            <consortium name="The Broad Institute Genome Sequencing Center for Infectious Disease"/>
            <person name="Wu L."/>
            <person name="Ma J."/>
        </authorList>
    </citation>
    <scope>NUCLEOTIDE SEQUENCE [LARGE SCALE GENOMIC DNA]</scope>
    <source>
        <strain evidence="3">CGMCC 1.16305</strain>
    </source>
</reference>
<dbReference type="InterPro" id="IPR048147">
    <property type="entry name" value="CBO0543-like"/>
</dbReference>
<keyword evidence="1" id="KW-0472">Membrane</keyword>
<feature type="transmembrane region" description="Helical" evidence="1">
    <location>
        <begin position="36"/>
        <end position="56"/>
    </location>
</feature>
<keyword evidence="1" id="KW-1133">Transmembrane helix</keyword>
<evidence type="ECO:0000256" key="1">
    <source>
        <dbReference type="SAM" id="Phobius"/>
    </source>
</evidence>
<dbReference type="RefSeq" id="WP_380963065.1">
    <property type="nucleotide sequence ID" value="NZ_JBHTCO010000002.1"/>
</dbReference>
<feature type="transmembrane region" description="Helical" evidence="1">
    <location>
        <begin position="136"/>
        <end position="155"/>
    </location>
</feature>